<dbReference type="InterPro" id="IPR019752">
    <property type="entry name" value="Pyrv/ketoisovalerate_OxRed_cat"/>
</dbReference>
<evidence type="ECO:0000313" key="4">
    <source>
        <dbReference type="Proteomes" id="UP000317155"/>
    </source>
</evidence>
<dbReference type="RefSeq" id="WP_092052747.1">
    <property type="nucleotide sequence ID" value="NZ_FOJJ01000001.1"/>
</dbReference>
<evidence type="ECO:0000259" key="2">
    <source>
        <dbReference type="Pfam" id="PF01558"/>
    </source>
</evidence>
<dbReference type="PANTHER" id="PTHR43854:SF1">
    <property type="entry name" value="INDOLEPYRUVATE OXIDOREDUCTASE SUBUNIT IORB"/>
    <property type="match status" value="1"/>
</dbReference>
<dbReference type="InterPro" id="IPR002869">
    <property type="entry name" value="Pyrv_flavodox_OxRed_cen"/>
</dbReference>
<reference evidence="3 4" key="1">
    <citation type="submission" date="2019-07" db="EMBL/GenBank/DDBJ databases">
        <title>Insights of Desulfuromonas acetexigens electromicrobiology.</title>
        <authorList>
            <person name="Katuri K."/>
            <person name="Sapireddy V."/>
            <person name="Shaw D.R."/>
            <person name="Saikaly P."/>
        </authorList>
    </citation>
    <scope>NUCLEOTIDE SEQUENCE [LARGE SCALE GENOMIC DNA]</scope>
    <source>
        <strain evidence="3 4">2873</strain>
    </source>
</reference>
<comment type="caution">
    <text evidence="3">The sequence shown here is derived from an EMBL/GenBank/DDBJ whole genome shotgun (WGS) entry which is preliminary data.</text>
</comment>
<protein>
    <submittedName>
        <fullName evidence="3">Indolepyruvate oxidoreductase subunit beta</fullName>
    </submittedName>
</protein>
<accession>A0A550JKZ5</accession>
<dbReference type="NCBIfam" id="NF005322">
    <property type="entry name" value="PRK06853.1-2"/>
    <property type="match status" value="1"/>
</dbReference>
<keyword evidence="4" id="KW-1185">Reference proteome</keyword>
<proteinExistence type="predicted"/>
<evidence type="ECO:0000256" key="1">
    <source>
        <dbReference type="ARBA" id="ARBA00023002"/>
    </source>
</evidence>
<organism evidence="3 4">
    <name type="scientific">Trichloromonas acetexigens</name>
    <dbReference type="NCBI Taxonomy" id="38815"/>
    <lineage>
        <taxon>Bacteria</taxon>
        <taxon>Pseudomonadati</taxon>
        <taxon>Thermodesulfobacteriota</taxon>
        <taxon>Desulfuromonadia</taxon>
        <taxon>Desulfuromonadales</taxon>
        <taxon>Trichloromonadaceae</taxon>
        <taxon>Trichloromonas</taxon>
    </lineage>
</organism>
<dbReference type="InterPro" id="IPR052198">
    <property type="entry name" value="IorB_Oxidoreductase"/>
</dbReference>
<dbReference type="EMBL" id="VJVV01000001">
    <property type="protein sequence ID" value="TRO83890.1"/>
    <property type="molecule type" value="Genomic_DNA"/>
</dbReference>
<name>A0A550JKZ5_9BACT</name>
<dbReference type="Proteomes" id="UP000317155">
    <property type="component" value="Unassembled WGS sequence"/>
</dbReference>
<dbReference type="Gene3D" id="3.40.920.10">
    <property type="entry name" value="Pyruvate-ferredoxin oxidoreductase, PFOR, domain III"/>
    <property type="match status" value="1"/>
</dbReference>
<dbReference type="NCBIfam" id="NF005325">
    <property type="entry name" value="PRK06853.1-5"/>
    <property type="match status" value="1"/>
</dbReference>
<dbReference type="SUPFAM" id="SSF53323">
    <property type="entry name" value="Pyruvate-ferredoxin oxidoreductase, PFOR, domain III"/>
    <property type="match status" value="1"/>
</dbReference>
<feature type="domain" description="Pyruvate/ketoisovalerate oxidoreductase catalytic" evidence="2">
    <location>
        <begin position="14"/>
        <end position="191"/>
    </location>
</feature>
<dbReference type="Pfam" id="PF01558">
    <property type="entry name" value="POR"/>
    <property type="match status" value="1"/>
</dbReference>
<gene>
    <name evidence="3" type="ORF">FL622_01535</name>
</gene>
<dbReference type="OrthoDB" id="9800445at2"/>
<evidence type="ECO:0000313" key="3">
    <source>
        <dbReference type="EMBL" id="TRO83890.1"/>
    </source>
</evidence>
<dbReference type="PANTHER" id="PTHR43854">
    <property type="entry name" value="INDOLEPYRUVATE OXIDOREDUCTASE SUBUNIT IORB"/>
    <property type="match status" value="1"/>
</dbReference>
<dbReference type="GO" id="GO:0016903">
    <property type="term" value="F:oxidoreductase activity, acting on the aldehyde or oxo group of donors"/>
    <property type="evidence" value="ECO:0007669"/>
    <property type="project" value="InterPro"/>
</dbReference>
<sequence>MSPDVKNILLAGVGGQGTLLASEILSETLMLAGFDVKKSEVHGMSQRGGSVTSHVRYGKKVYSPLIPDGQVDVLFGFELLETYRYLSTLRPGGAVVVNDLKIMPSTVAMGTETYPEDIPGKIRAICPEAKIVDGLDLALKAGNIRTVNTVLLGALSQRMEIAEELWLAGLRKMVPERFLQENLAAFQLGRQA</sequence>
<dbReference type="AlphaFoldDB" id="A0A550JKZ5"/>
<keyword evidence="3" id="KW-0670">Pyruvate</keyword>
<keyword evidence="1" id="KW-0560">Oxidoreductase</keyword>